<proteinExistence type="predicted"/>
<reference evidence="1" key="1">
    <citation type="submission" date="2023-06" db="EMBL/GenBank/DDBJ databases">
        <authorList>
            <consortium name="Lawrence Berkeley National Laboratory"/>
            <person name="Ahrendt S."/>
            <person name="Sahu N."/>
            <person name="Indic B."/>
            <person name="Wong-Bajracharya J."/>
            <person name="Merenyi Z."/>
            <person name="Ke H.-M."/>
            <person name="Monk M."/>
            <person name="Kocsube S."/>
            <person name="Drula E."/>
            <person name="Lipzen A."/>
            <person name="Balint B."/>
            <person name="Henrissat B."/>
            <person name="Andreopoulos B."/>
            <person name="Martin F.M."/>
            <person name="Harder C.B."/>
            <person name="Rigling D."/>
            <person name="Ford K.L."/>
            <person name="Foster G.D."/>
            <person name="Pangilinan J."/>
            <person name="Papanicolaou A."/>
            <person name="Barry K."/>
            <person name="LaButti K."/>
            <person name="Viragh M."/>
            <person name="Koriabine M."/>
            <person name="Yan M."/>
            <person name="Riley R."/>
            <person name="Champramary S."/>
            <person name="Plett K.L."/>
            <person name="Tsai I.J."/>
            <person name="Slot J."/>
            <person name="Sipos G."/>
            <person name="Plett J."/>
            <person name="Nagy L.G."/>
            <person name="Grigoriev I.V."/>
        </authorList>
    </citation>
    <scope>NUCLEOTIDE SEQUENCE</scope>
    <source>
        <strain evidence="1">HWK02</strain>
    </source>
</reference>
<gene>
    <name evidence="1" type="ORF">EDD18DRAFT_1100986</name>
</gene>
<organism evidence="1 2">
    <name type="scientific">Armillaria luteobubalina</name>
    <dbReference type="NCBI Taxonomy" id="153913"/>
    <lineage>
        <taxon>Eukaryota</taxon>
        <taxon>Fungi</taxon>
        <taxon>Dikarya</taxon>
        <taxon>Basidiomycota</taxon>
        <taxon>Agaricomycotina</taxon>
        <taxon>Agaricomycetes</taxon>
        <taxon>Agaricomycetidae</taxon>
        <taxon>Agaricales</taxon>
        <taxon>Marasmiineae</taxon>
        <taxon>Physalacriaceae</taxon>
        <taxon>Armillaria</taxon>
    </lineage>
</organism>
<evidence type="ECO:0000313" key="2">
    <source>
        <dbReference type="Proteomes" id="UP001175228"/>
    </source>
</evidence>
<evidence type="ECO:0000313" key="1">
    <source>
        <dbReference type="EMBL" id="KAK0502578.1"/>
    </source>
</evidence>
<sequence>MMQFAICTTESVVRDLDEKTSTNRRVGIVYGTHCWGPTLISVPLKANQSPHVIIYDINLWLMPGHMGPVYRVVTPLDVEHQVVLHLVDHNFVPRNRLFDGILGKRSGLQGNVLALKMEKDTGLFVDMTLADEAKTMEALKVYRIYYKGQSIHVAQQRGKNLCVRALDKLQLGHY</sequence>
<dbReference type="EMBL" id="JAUEPU010000005">
    <property type="protein sequence ID" value="KAK0502578.1"/>
    <property type="molecule type" value="Genomic_DNA"/>
</dbReference>
<dbReference type="Proteomes" id="UP001175228">
    <property type="component" value="Unassembled WGS sequence"/>
</dbReference>
<protein>
    <submittedName>
        <fullName evidence="1">Uncharacterized protein</fullName>
    </submittedName>
</protein>
<name>A0AA39QGN6_9AGAR</name>
<keyword evidence="2" id="KW-1185">Reference proteome</keyword>
<accession>A0AA39QGN6</accession>
<dbReference type="AlphaFoldDB" id="A0AA39QGN6"/>
<comment type="caution">
    <text evidence="1">The sequence shown here is derived from an EMBL/GenBank/DDBJ whole genome shotgun (WGS) entry which is preliminary data.</text>
</comment>